<feature type="region of interest" description="Disordered" evidence="1">
    <location>
        <begin position="1"/>
        <end position="35"/>
    </location>
</feature>
<keyword evidence="3" id="KW-1185">Reference proteome</keyword>
<feature type="compositionally biased region" description="Polar residues" evidence="1">
    <location>
        <begin position="1"/>
        <end position="28"/>
    </location>
</feature>
<organism evidence="2 3">
    <name type="scientific">Carya illinoinensis</name>
    <name type="common">Pecan</name>
    <dbReference type="NCBI Taxonomy" id="32201"/>
    <lineage>
        <taxon>Eukaryota</taxon>
        <taxon>Viridiplantae</taxon>
        <taxon>Streptophyta</taxon>
        <taxon>Embryophyta</taxon>
        <taxon>Tracheophyta</taxon>
        <taxon>Spermatophyta</taxon>
        <taxon>Magnoliopsida</taxon>
        <taxon>eudicotyledons</taxon>
        <taxon>Gunneridae</taxon>
        <taxon>Pentapetalae</taxon>
        <taxon>rosids</taxon>
        <taxon>fabids</taxon>
        <taxon>Fagales</taxon>
        <taxon>Juglandaceae</taxon>
        <taxon>Carya</taxon>
    </lineage>
</organism>
<reference evidence="2" key="1">
    <citation type="submission" date="2020-12" db="EMBL/GenBank/DDBJ databases">
        <title>WGS assembly of Carya illinoinensis cv. Pawnee.</title>
        <authorList>
            <person name="Platts A."/>
            <person name="Shu S."/>
            <person name="Wright S."/>
            <person name="Barry K."/>
            <person name="Edger P."/>
            <person name="Pires J.C."/>
            <person name="Schmutz J."/>
        </authorList>
    </citation>
    <scope>NUCLEOTIDE SEQUENCE</scope>
    <source>
        <tissue evidence="2">Leaf</tissue>
    </source>
</reference>
<accession>A0A8T1RIL5</accession>
<evidence type="ECO:0000256" key="1">
    <source>
        <dbReference type="SAM" id="MobiDB-lite"/>
    </source>
</evidence>
<dbReference type="AlphaFoldDB" id="A0A8T1RIL5"/>
<name>A0A8T1RIL5_CARIL</name>
<sequence>MFQKLNSPSFSSVSPNHTEELASSLSSNTHRHQPAQEWCGKMLTVF</sequence>
<dbReference type="EMBL" id="CM031809">
    <property type="protein sequence ID" value="KAG6666584.1"/>
    <property type="molecule type" value="Genomic_DNA"/>
</dbReference>
<evidence type="ECO:0000313" key="3">
    <source>
        <dbReference type="Proteomes" id="UP000811609"/>
    </source>
</evidence>
<evidence type="ECO:0000313" key="2">
    <source>
        <dbReference type="EMBL" id="KAG6666584.1"/>
    </source>
</evidence>
<gene>
    <name evidence="2" type="ORF">CIPAW_01G041400</name>
</gene>
<protein>
    <submittedName>
        <fullName evidence="2">Uncharacterized protein</fullName>
    </submittedName>
</protein>
<proteinExistence type="predicted"/>
<comment type="caution">
    <text evidence="2">The sequence shown here is derived from an EMBL/GenBank/DDBJ whole genome shotgun (WGS) entry which is preliminary data.</text>
</comment>
<dbReference type="Proteomes" id="UP000811609">
    <property type="component" value="Chromosome 1"/>
</dbReference>